<evidence type="ECO:0000256" key="3">
    <source>
        <dbReference type="ARBA" id="ARBA00022448"/>
    </source>
</evidence>
<dbReference type="AlphaFoldDB" id="A0A3P6RB91"/>
<dbReference type="GO" id="GO:0015075">
    <property type="term" value="F:monoatomic ion transmembrane transporter activity"/>
    <property type="evidence" value="ECO:0007669"/>
    <property type="project" value="InterPro"/>
</dbReference>
<evidence type="ECO:0008006" key="11">
    <source>
        <dbReference type="Google" id="ProtNLM"/>
    </source>
</evidence>
<evidence type="ECO:0000256" key="7">
    <source>
        <dbReference type="ARBA" id="ARBA00023128"/>
    </source>
</evidence>
<evidence type="ECO:0000313" key="9">
    <source>
        <dbReference type="EMBL" id="VDK52973.1"/>
    </source>
</evidence>
<keyword evidence="4" id="KW-0812">Transmembrane</keyword>
<gene>
    <name evidence="9" type="ORF">CGOC_LOCUS2544</name>
</gene>
<dbReference type="GO" id="GO:0140300">
    <property type="term" value="P:serine import into mitochondrion"/>
    <property type="evidence" value="ECO:0007669"/>
    <property type="project" value="TreeGrafter"/>
</dbReference>
<dbReference type="PANTHER" id="PTHR11153">
    <property type="entry name" value="SIDEROFLEXIN"/>
    <property type="match status" value="1"/>
</dbReference>
<evidence type="ECO:0000256" key="5">
    <source>
        <dbReference type="ARBA" id="ARBA00022970"/>
    </source>
</evidence>
<proteinExistence type="inferred from homology"/>
<sequence length="115" mass="13277">MSELVRSLVLKPDISKPRWDQSTFEGRSRHFFAITNPLNLFNTNAQLKRYKRIVDDYRKGEAPENLTVNELWKAKHVVDSAFHPTTGEKMFIIGRMSAQVPMNMAITGGMLTFYK</sequence>
<evidence type="ECO:0000256" key="1">
    <source>
        <dbReference type="ARBA" id="ARBA00004225"/>
    </source>
</evidence>
<keyword evidence="10" id="KW-1185">Reference proteome</keyword>
<evidence type="ECO:0000256" key="6">
    <source>
        <dbReference type="ARBA" id="ARBA00022989"/>
    </source>
</evidence>
<dbReference type="Pfam" id="PF03820">
    <property type="entry name" value="SFXNs"/>
    <property type="match status" value="1"/>
</dbReference>
<evidence type="ECO:0000256" key="2">
    <source>
        <dbReference type="ARBA" id="ARBA00005974"/>
    </source>
</evidence>
<keyword evidence="3" id="KW-0813">Transport</keyword>
<organism evidence="9 10">
    <name type="scientific">Cylicostephanus goldi</name>
    <name type="common">Nematode worm</name>
    <dbReference type="NCBI Taxonomy" id="71465"/>
    <lineage>
        <taxon>Eukaryota</taxon>
        <taxon>Metazoa</taxon>
        <taxon>Ecdysozoa</taxon>
        <taxon>Nematoda</taxon>
        <taxon>Chromadorea</taxon>
        <taxon>Rhabditida</taxon>
        <taxon>Rhabditina</taxon>
        <taxon>Rhabditomorpha</taxon>
        <taxon>Strongyloidea</taxon>
        <taxon>Strongylidae</taxon>
        <taxon>Cylicostephanus</taxon>
    </lineage>
</organism>
<keyword evidence="5" id="KW-0029">Amino-acid transport</keyword>
<evidence type="ECO:0000256" key="4">
    <source>
        <dbReference type="ARBA" id="ARBA00022692"/>
    </source>
</evidence>
<dbReference type="InterPro" id="IPR004686">
    <property type="entry name" value="Mtc"/>
</dbReference>
<keyword evidence="6" id="KW-1133">Transmembrane helix</keyword>
<dbReference type="OrthoDB" id="6608471at2759"/>
<accession>A0A3P6RB91</accession>
<evidence type="ECO:0000313" key="10">
    <source>
        <dbReference type="Proteomes" id="UP000271889"/>
    </source>
</evidence>
<protein>
    <recommendedName>
        <fullName evidence="11">Tricarboxylate carrier</fullName>
    </recommendedName>
</protein>
<dbReference type="GO" id="GO:0005743">
    <property type="term" value="C:mitochondrial inner membrane"/>
    <property type="evidence" value="ECO:0007669"/>
    <property type="project" value="TreeGrafter"/>
</dbReference>
<evidence type="ECO:0000256" key="8">
    <source>
        <dbReference type="ARBA" id="ARBA00023136"/>
    </source>
</evidence>
<comment type="subcellular location">
    <subcellularLocation>
        <location evidence="1">Mitochondrion membrane</location>
        <topology evidence="1">Multi-pass membrane protein</topology>
    </subcellularLocation>
</comment>
<keyword evidence="8" id="KW-0472">Membrane</keyword>
<name>A0A3P6RB91_CYLGO</name>
<keyword evidence="7" id="KW-0496">Mitochondrion</keyword>
<dbReference type="EMBL" id="UYRV01005765">
    <property type="protein sequence ID" value="VDK52973.1"/>
    <property type="molecule type" value="Genomic_DNA"/>
</dbReference>
<reference evidence="9 10" key="1">
    <citation type="submission" date="2018-11" db="EMBL/GenBank/DDBJ databases">
        <authorList>
            <consortium name="Pathogen Informatics"/>
        </authorList>
    </citation>
    <scope>NUCLEOTIDE SEQUENCE [LARGE SCALE GENOMIC DNA]</scope>
</reference>
<dbReference type="PANTHER" id="PTHR11153:SF8">
    <property type="entry name" value="SIDEROFLEXIN-1"/>
    <property type="match status" value="1"/>
</dbReference>
<dbReference type="Proteomes" id="UP000271889">
    <property type="component" value="Unassembled WGS sequence"/>
</dbReference>
<comment type="similarity">
    <text evidence="2">Belongs to the sideroflexin family.</text>
</comment>